<dbReference type="InterPro" id="IPR007076">
    <property type="entry name" value="TfoX_N"/>
</dbReference>
<keyword evidence="3" id="KW-1185">Reference proteome</keyword>
<dbReference type="EMBL" id="BLXX01000002">
    <property type="protein sequence ID" value="GFO58644.1"/>
    <property type="molecule type" value="Genomic_DNA"/>
</dbReference>
<protein>
    <recommendedName>
        <fullName evidence="1">TfoX N-terminal domain-containing protein</fullName>
    </recommendedName>
</protein>
<comment type="caution">
    <text evidence="2">The sequence shown here is derived from an EMBL/GenBank/DDBJ whole genome shotgun (WGS) entry which is preliminary data.</text>
</comment>
<evidence type="ECO:0000313" key="2">
    <source>
        <dbReference type="EMBL" id="GFO58644.1"/>
    </source>
</evidence>
<dbReference type="SUPFAM" id="SSF159894">
    <property type="entry name" value="YgaC/TfoX-N like"/>
    <property type="match status" value="1"/>
</dbReference>
<dbReference type="Gene3D" id="3.30.1460.30">
    <property type="entry name" value="YgaC/TfoX-N like chaperone"/>
    <property type="match status" value="1"/>
</dbReference>
<name>A0A6V8MFI2_9BACT</name>
<organism evidence="2 3">
    <name type="scientific">Geomonas silvestris</name>
    <dbReference type="NCBI Taxonomy" id="2740184"/>
    <lineage>
        <taxon>Bacteria</taxon>
        <taxon>Pseudomonadati</taxon>
        <taxon>Thermodesulfobacteriota</taxon>
        <taxon>Desulfuromonadia</taxon>
        <taxon>Geobacterales</taxon>
        <taxon>Geobacteraceae</taxon>
        <taxon>Geomonas</taxon>
    </lineage>
</organism>
<sequence length="110" mass="12578">MTYSKEVETSIDGLIQSWPDIEKKEMFGALCYLTRGNMCFGIWQEYLIVRTGPELADRRLGEENVRPFEVTGRQMKGWVMVGREALEAETNLGEWLEIGKSFAQSLPEKG</sequence>
<gene>
    <name evidence="2" type="ORF">GMST_09690</name>
</gene>
<feature type="domain" description="TfoX N-terminal" evidence="1">
    <location>
        <begin position="15"/>
        <end position="97"/>
    </location>
</feature>
<dbReference type="Pfam" id="PF04993">
    <property type="entry name" value="TfoX_N"/>
    <property type="match status" value="1"/>
</dbReference>
<proteinExistence type="predicted"/>
<dbReference type="RefSeq" id="WP_183353498.1">
    <property type="nucleotide sequence ID" value="NZ_BLXX01000002.1"/>
</dbReference>
<dbReference type="Proteomes" id="UP000556026">
    <property type="component" value="Unassembled WGS sequence"/>
</dbReference>
<dbReference type="AlphaFoldDB" id="A0A6V8MFI2"/>
<reference evidence="3" key="1">
    <citation type="submission" date="2020-06" db="EMBL/GenBank/DDBJ databases">
        <title>Draft genomic sequence of Geomonas sp. Red330.</title>
        <authorList>
            <person name="Itoh H."/>
            <person name="Zhenxing X."/>
            <person name="Ushijima N."/>
            <person name="Masuda Y."/>
            <person name="Shiratori Y."/>
            <person name="Senoo K."/>
        </authorList>
    </citation>
    <scope>NUCLEOTIDE SEQUENCE [LARGE SCALE GENOMIC DNA]</scope>
    <source>
        <strain evidence="3">Red330</strain>
    </source>
</reference>
<evidence type="ECO:0000313" key="3">
    <source>
        <dbReference type="Proteomes" id="UP000556026"/>
    </source>
</evidence>
<evidence type="ECO:0000259" key="1">
    <source>
        <dbReference type="Pfam" id="PF04993"/>
    </source>
</evidence>
<accession>A0A6V8MFI2</accession>